<evidence type="ECO:0000313" key="2">
    <source>
        <dbReference type="Proteomes" id="UP001227268"/>
    </source>
</evidence>
<gene>
    <name evidence="1" type="ORF">QFC21_004009</name>
</gene>
<keyword evidence="2" id="KW-1185">Reference proteome</keyword>
<accession>A0ACC2VIB6</accession>
<organism evidence="1 2">
    <name type="scientific">Naganishia friedmannii</name>
    <dbReference type="NCBI Taxonomy" id="89922"/>
    <lineage>
        <taxon>Eukaryota</taxon>
        <taxon>Fungi</taxon>
        <taxon>Dikarya</taxon>
        <taxon>Basidiomycota</taxon>
        <taxon>Agaricomycotina</taxon>
        <taxon>Tremellomycetes</taxon>
        <taxon>Filobasidiales</taxon>
        <taxon>Filobasidiaceae</taxon>
        <taxon>Naganishia</taxon>
    </lineage>
</organism>
<evidence type="ECO:0000313" key="1">
    <source>
        <dbReference type="EMBL" id="KAJ9099130.1"/>
    </source>
</evidence>
<dbReference type="EMBL" id="JASBWT010000013">
    <property type="protein sequence ID" value="KAJ9099130.1"/>
    <property type="molecule type" value="Genomic_DNA"/>
</dbReference>
<dbReference type="Proteomes" id="UP001227268">
    <property type="component" value="Unassembled WGS sequence"/>
</dbReference>
<proteinExistence type="predicted"/>
<protein>
    <submittedName>
        <fullName evidence="1">Uncharacterized protein</fullName>
    </submittedName>
</protein>
<reference evidence="1" key="1">
    <citation type="submission" date="2023-04" db="EMBL/GenBank/DDBJ databases">
        <title>Draft Genome sequencing of Naganishia species isolated from polar environments using Oxford Nanopore Technology.</title>
        <authorList>
            <person name="Leo P."/>
            <person name="Venkateswaran K."/>
        </authorList>
    </citation>
    <scope>NUCLEOTIDE SEQUENCE</scope>
    <source>
        <strain evidence="1">MNA-CCFEE 5423</strain>
    </source>
</reference>
<name>A0ACC2VIB6_9TREE</name>
<sequence>MHVPALADHVGEAAWTTVCVTLLHLAVYRIAQKDLRVWIAVSNLVAGCKDGTIVATIDPKEGQDAKRVEMVAHPHLSRPAANTRTRTRHPMMAWIKGGMVSSSLAAPVLLSVGYQSQVSNTGLLEWTVVAIACILLTFGATTVLALFQPEVAVVAVPTAKHAPYGLLLADSRGKALAIGALDFDAARKMIPAVSLVLWLRRHPGKQGTALCNVCGLDGGYDHVGASGSSPHLQEWRYEDERLGDHYGEPPRDTESPKKEVDLADRMFLLSVLGNDLVRVCQYAQYGFLFSQITALLSFDYEQSQDQSLQHEKLPSSDPVTRIDAGANVLETSGLSTLNQNASVSLVVPIPRHVPPFSTPTFNGSIVGSYLATVIAVLVFPTRQLSTLWMPATLIGQSFGGALSVTWNGQWKALWRYEEV</sequence>
<comment type="caution">
    <text evidence="1">The sequence shown here is derived from an EMBL/GenBank/DDBJ whole genome shotgun (WGS) entry which is preliminary data.</text>
</comment>